<dbReference type="SUPFAM" id="SSF53474">
    <property type="entry name" value="alpha/beta-Hydrolases"/>
    <property type="match status" value="1"/>
</dbReference>
<evidence type="ECO:0000256" key="1">
    <source>
        <dbReference type="ARBA" id="ARBA00022801"/>
    </source>
</evidence>
<dbReference type="RefSeq" id="WP_170031024.1">
    <property type="nucleotide sequence ID" value="NZ_JABDTL010000001.1"/>
</dbReference>
<dbReference type="Proteomes" id="UP000582837">
    <property type="component" value="Unassembled WGS sequence"/>
</dbReference>
<dbReference type="SMART" id="SM00939">
    <property type="entry name" value="PepX_C"/>
    <property type="match status" value="1"/>
</dbReference>
<dbReference type="InterPro" id="IPR000383">
    <property type="entry name" value="Xaa-Pro-like_dom"/>
</dbReference>
<keyword evidence="1" id="KW-0378">Hydrolase</keyword>
<evidence type="ECO:0000313" key="4">
    <source>
        <dbReference type="EMBL" id="MBB6068714.1"/>
    </source>
</evidence>
<organism evidence="4 5">
    <name type="scientific">Longimicrobium terrae</name>
    <dbReference type="NCBI Taxonomy" id="1639882"/>
    <lineage>
        <taxon>Bacteria</taxon>
        <taxon>Pseudomonadati</taxon>
        <taxon>Gemmatimonadota</taxon>
        <taxon>Longimicrobiia</taxon>
        <taxon>Longimicrobiales</taxon>
        <taxon>Longimicrobiaceae</taxon>
        <taxon>Longimicrobium</taxon>
    </lineage>
</organism>
<dbReference type="AlphaFoldDB" id="A0A841GUG4"/>
<evidence type="ECO:0000256" key="2">
    <source>
        <dbReference type="SAM" id="SignalP"/>
    </source>
</evidence>
<dbReference type="EMBL" id="JACHIA010000001">
    <property type="protein sequence ID" value="MBB6068714.1"/>
    <property type="molecule type" value="Genomic_DNA"/>
</dbReference>
<dbReference type="Gene3D" id="3.40.50.1820">
    <property type="entry name" value="alpha/beta hydrolase"/>
    <property type="match status" value="1"/>
</dbReference>
<dbReference type="Gene3D" id="2.60.120.260">
    <property type="entry name" value="Galactose-binding domain-like"/>
    <property type="match status" value="1"/>
</dbReference>
<dbReference type="Pfam" id="PF08530">
    <property type="entry name" value="PepX_C"/>
    <property type="match status" value="1"/>
</dbReference>
<feature type="chain" id="PRO_5032286177" description="Xaa-Pro dipeptidyl-peptidase C-terminal domain-containing protein" evidence="2">
    <location>
        <begin position="29"/>
        <end position="658"/>
    </location>
</feature>
<dbReference type="InterPro" id="IPR008979">
    <property type="entry name" value="Galactose-bd-like_sf"/>
</dbReference>
<keyword evidence="2" id="KW-0732">Signal</keyword>
<dbReference type="NCBIfam" id="TIGR00976">
    <property type="entry name" value="CocE_NonD"/>
    <property type="match status" value="1"/>
</dbReference>
<dbReference type="InterPro" id="IPR005674">
    <property type="entry name" value="CocE/Ser_esterase"/>
</dbReference>
<proteinExistence type="predicted"/>
<dbReference type="GO" id="GO:0008239">
    <property type="term" value="F:dipeptidyl-peptidase activity"/>
    <property type="evidence" value="ECO:0007669"/>
    <property type="project" value="InterPro"/>
</dbReference>
<protein>
    <recommendedName>
        <fullName evidence="3">Xaa-Pro dipeptidyl-peptidase C-terminal domain-containing protein</fullName>
    </recommendedName>
</protein>
<comment type="caution">
    <text evidence="4">The sequence shown here is derived from an EMBL/GenBank/DDBJ whole genome shotgun (WGS) entry which is preliminary data.</text>
</comment>
<accession>A0A841GUG4</accession>
<feature type="domain" description="Xaa-Pro dipeptidyl-peptidase C-terminal" evidence="3">
    <location>
        <begin position="380"/>
        <end position="644"/>
    </location>
</feature>
<dbReference type="InterPro" id="IPR029058">
    <property type="entry name" value="AB_hydrolase_fold"/>
</dbReference>
<gene>
    <name evidence="4" type="ORF">HNQ61_000325</name>
</gene>
<dbReference type="InterPro" id="IPR013736">
    <property type="entry name" value="Xaa-Pro_dipept_C"/>
</dbReference>
<feature type="signal peptide" evidence="2">
    <location>
        <begin position="1"/>
        <end position="28"/>
    </location>
</feature>
<dbReference type="Gene3D" id="1.10.3020.10">
    <property type="entry name" value="alpha-amino acid ester hydrolase ( Helical cap domain)"/>
    <property type="match status" value="1"/>
</dbReference>
<keyword evidence="5" id="KW-1185">Reference proteome</keyword>
<sequence>MPAHATRFRLAVVLAATAALLAAHPTLAAQAGDDDAESAFIAEHYVKREERIPMRDGARLFTAVYVPKDASAERRYPILLQRTPFPAGPYGPAAHPRTLGPSPFMLRDGYIYVMQEVRGRYLSEGEFENVRPLLADSVRARDPGAVDEATDAFDTIEWLVHHLPEQNGRVGLLGISYGGYYAAAAAQSGHPAIAATSLQAPVMDFFFEDFHHNGALLLGHFYSYPVFGVARPQPGESHWWLSEFQRAAGIDTGDDYADLLALGPLRNVTEGVYAQNRWWREMVAHPDYDAFWRARAMAPRLSRVRHPVLVTGGWFDAENLYGTLEAYRALRVGPGRENVSLVMGPFAHRGWAERGVARTTHGDLYFGDSLQTAYQRDVEAPWFRAHLTGEPVREPAGALVFDTGRRAWERFAAWPAPPAARQDFFLRADGSLASSPQAAGPAFVEYTSDPRRPVPSRCSGPTIEDGVLVRYMSDDQRCFTTRPDVVVFRTEPLREDVTFGGPLTARLWVSTTGTDADFVVKLIDVYPPASADDAVQDDSAAVRLTGYQQLVRGEIMRGRFRQSFSAPVAFQPNRTTEVAVPLPDVFHTFRKGHRVMVQVQSSWFPLFDRNPQRYVPSIYQARESDFIRATHRVWMSPGAASRLEARVIGPGSAAAAIR</sequence>
<evidence type="ECO:0000259" key="3">
    <source>
        <dbReference type="SMART" id="SM00939"/>
    </source>
</evidence>
<reference evidence="4 5" key="1">
    <citation type="submission" date="2020-08" db="EMBL/GenBank/DDBJ databases">
        <title>Genomic Encyclopedia of Type Strains, Phase IV (KMG-IV): sequencing the most valuable type-strain genomes for metagenomic binning, comparative biology and taxonomic classification.</title>
        <authorList>
            <person name="Goeker M."/>
        </authorList>
    </citation>
    <scope>NUCLEOTIDE SEQUENCE [LARGE SCALE GENOMIC DNA]</scope>
    <source>
        <strain evidence="4 5">DSM 29007</strain>
    </source>
</reference>
<dbReference type="SUPFAM" id="SSF49785">
    <property type="entry name" value="Galactose-binding domain-like"/>
    <property type="match status" value="1"/>
</dbReference>
<dbReference type="Pfam" id="PF02129">
    <property type="entry name" value="Peptidase_S15"/>
    <property type="match status" value="1"/>
</dbReference>
<name>A0A841GUG4_9BACT</name>
<evidence type="ECO:0000313" key="5">
    <source>
        <dbReference type="Proteomes" id="UP000582837"/>
    </source>
</evidence>